<keyword evidence="2" id="KW-1185">Reference proteome</keyword>
<sequence length="61" mass="7239">MVLVTRSPFFKKESGFIFFPLAFEYMMPHDCEKARGIYGSFLSNNKYFLWMDAEFGTFFSN</sequence>
<proteinExistence type="predicted"/>
<dbReference type="EMBL" id="PGUY01000008">
    <property type="protein sequence ID" value="PLT31386.1"/>
    <property type="molecule type" value="Genomic_DNA"/>
</dbReference>
<evidence type="ECO:0000313" key="1">
    <source>
        <dbReference type="EMBL" id="PLT31386.1"/>
    </source>
</evidence>
<name>A0A2N5MAJ4_9BACI</name>
<reference evidence="1 2" key="1">
    <citation type="submission" date="2017-11" db="EMBL/GenBank/DDBJ databases">
        <title>Comparitive Functional Genomics of Dry Heat Resistant strains isolated from the Viking Spacecraft.</title>
        <authorList>
            <person name="Seuylemezian A."/>
            <person name="Cooper K."/>
            <person name="Vaishampayan P."/>
        </authorList>
    </citation>
    <scope>NUCLEOTIDE SEQUENCE [LARGE SCALE GENOMIC DNA]</scope>
    <source>
        <strain evidence="1 2">V1-29</strain>
    </source>
</reference>
<dbReference type="AlphaFoldDB" id="A0A2N5MAJ4"/>
<evidence type="ECO:0000313" key="2">
    <source>
        <dbReference type="Proteomes" id="UP000234748"/>
    </source>
</evidence>
<dbReference type="Proteomes" id="UP000234748">
    <property type="component" value="Unassembled WGS sequence"/>
</dbReference>
<protein>
    <submittedName>
        <fullName evidence="1">Uncharacterized protein</fullName>
    </submittedName>
</protein>
<comment type="caution">
    <text evidence="1">The sequence shown here is derived from an EMBL/GenBank/DDBJ whole genome shotgun (WGS) entry which is preliminary data.</text>
</comment>
<organism evidence="1 2">
    <name type="scientific">Peribacillus deserti</name>
    <dbReference type="NCBI Taxonomy" id="673318"/>
    <lineage>
        <taxon>Bacteria</taxon>
        <taxon>Bacillati</taxon>
        <taxon>Bacillota</taxon>
        <taxon>Bacilli</taxon>
        <taxon>Bacillales</taxon>
        <taxon>Bacillaceae</taxon>
        <taxon>Peribacillus</taxon>
    </lineage>
</organism>
<accession>A0A2N5MAJ4</accession>
<gene>
    <name evidence="1" type="ORF">CUU66_02655</name>
</gene>